<dbReference type="EMBL" id="SOIP01000160">
    <property type="protein sequence ID" value="TET82157.1"/>
    <property type="molecule type" value="Genomic_DNA"/>
</dbReference>
<dbReference type="InterPro" id="IPR047817">
    <property type="entry name" value="ABC2_TM_bact-type"/>
</dbReference>
<evidence type="ECO:0000256" key="4">
    <source>
        <dbReference type="ARBA" id="ARBA00023136"/>
    </source>
</evidence>
<sequence length="365" mass="41077">MKAFRSVFLAHYKQFIRDRAALFFTFIFPIMFILIFGWAFSEPGVETFDVGIVDEGSPQSTSYISGALDGIVIDGDKVFDIEQGEFNEKVQSLRDGDLDAVIVIPENMDNSVHLNQPVDLQVYYDPSQMSNQQTLIPILNQVIDEIDRRMQGNIRLIGLEEESLQSHQLRYIDYLVPGILGMSLMFTGVFGGLPIIQQRQARIIKRLGCTPLRRSTLVFGELAFRIILVLLTAALIIAVGRLAFDVQMVGNWWSLCGIVFLGTLVFSCLGYLVAAFVKTEEGAIPIINVITFPMMFLSGTFFEINNMPSFIEPIVKVLPLTYLSDALRQIMVDGSPLHSMTTDIVVMISWTVVCLAFTIPFFRWD</sequence>
<comment type="similarity">
    <text evidence="5">Belongs to the ABC-2 integral membrane protein family.</text>
</comment>
<dbReference type="PROSITE" id="PS51012">
    <property type="entry name" value="ABC_TM2"/>
    <property type="match status" value="1"/>
</dbReference>
<proteinExistence type="inferred from homology"/>
<dbReference type="PANTHER" id="PTHR43027">
    <property type="entry name" value="DOXORUBICIN RESISTANCE ABC TRANSPORTER PERMEASE PROTEIN DRRC-RELATED"/>
    <property type="match status" value="1"/>
</dbReference>
<evidence type="ECO:0000313" key="8">
    <source>
        <dbReference type="Proteomes" id="UP000315534"/>
    </source>
</evidence>
<dbReference type="Pfam" id="PF12698">
    <property type="entry name" value="ABC2_membrane_3"/>
    <property type="match status" value="1"/>
</dbReference>
<dbReference type="InterPro" id="IPR000412">
    <property type="entry name" value="ABC_2_transport"/>
</dbReference>
<evidence type="ECO:0000256" key="5">
    <source>
        <dbReference type="RuleBase" id="RU361157"/>
    </source>
</evidence>
<comment type="subcellular location">
    <subcellularLocation>
        <location evidence="5">Cell membrane</location>
        <topology evidence="5">Multi-pass membrane protein</topology>
    </subcellularLocation>
    <subcellularLocation>
        <location evidence="1">Membrane</location>
        <topology evidence="1">Multi-pass membrane protein</topology>
    </subcellularLocation>
</comment>
<protein>
    <recommendedName>
        <fullName evidence="5">Transport permease protein</fullName>
    </recommendedName>
</protein>
<evidence type="ECO:0000259" key="6">
    <source>
        <dbReference type="PROSITE" id="PS51012"/>
    </source>
</evidence>
<dbReference type="InterPro" id="IPR052902">
    <property type="entry name" value="ABC-2_transporter"/>
</dbReference>
<dbReference type="Proteomes" id="UP000315534">
    <property type="component" value="Unassembled WGS sequence"/>
</dbReference>
<evidence type="ECO:0000313" key="7">
    <source>
        <dbReference type="EMBL" id="TET82157.1"/>
    </source>
</evidence>
<feature type="transmembrane region" description="Helical" evidence="5">
    <location>
        <begin position="217"/>
        <end position="240"/>
    </location>
</feature>
<evidence type="ECO:0000256" key="1">
    <source>
        <dbReference type="ARBA" id="ARBA00004141"/>
    </source>
</evidence>
<feature type="transmembrane region" description="Helical" evidence="5">
    <location>
        <begin position="174"/>
        <end position="196"/>
    </location>
</feature>
<keyword evidence="2 5" id="KW-0812">Transmembrane</keyword>
<feature type="transmembrane region" description="Helical" evidence="5">
    <location>
        <begin position="21"/>
        <end position="40"/>
    </location>
</feature>
<dbReference type="PANTHER" id="PTHR43027:SF2">
    <property type="entry name" value="TRANSPORT PERMEASE PROTEIN"/>
    <property type="match status" value="1"/>
</dbReference>
<dbReference type="Gene3D" id="3.40.1710.10">
    <property type="entry name" value="abc type-2 transporter like domain"/>
    <property type="match status" value="1"/>
</dbReference>
<keyword evidence="5" id="KW-1003">Cell membrane</keyword>
<comment type="caution">
    <text evidence="7">The sequence shown here is derived from an EMBL/GenBank/DDBJ whole genome shotgun (WGS) entry which is preliminary data.</text>
</comment>
<evidence type="ECO:0000256" key="2">
    <source>
        <dbReference type="ARBA" id="ARBA00022692"/>
    </source>
</evidence>
<dbReference type="GO" id="GO:0043190">
    <property type="term" value="C:ATP-binding cassette (ABC) transporter complex"/>
    <property type="evidence" value="ECO:0007669"/>
    <property type="project" value="InterPro"/>
</dbReference>
<accession>A0A523XSG6</accession>
<feature type="transmembrane region" description="Helical" evidence="5">
    <location>
        <begin position="252"/>
        <end position="276"/>
    </location>
</feature>
<name>A0A523XSG6_UNCT6</name>
<keyword evidence="5" id="KW-0813">Transport</keyword>
<organism evidence="7 8">
    <name type="scientific">candidate division TA06 bacterium</name>
    <dbReference type="NCBI Taxonomy" id="2250710"/>
    <lineage>
        <taxon>Bacteria</taxon>
        <taxon>Bacteria division TA06</taxon>
    </lineage>
</organism>
<evidence type="ECO:0000256" key="3">
    <source>
        <dbReference type="ARBA" id="ARBA00022989"/>
    </source>
</evidence>
<dbReference type="GO" id="GO:0140359">
    <property type="term" value="F:ABC-type transporter activity"/>
    <property type="evidence" value="ECO:0007669"/>
    <property type="project" value="InterPro"/>
</dbReference>
<feature type="transmembrane region" description="Helical" evidence="5">
    <location>
        <begin position="283"/>
        <end position="302"/>
    </location>
</feature>
<dbReference type="PRINTS" id="PR00164">
    <property type="entry name" value="ABC2TRNSPORT"/>
</dbReference>
<feature type="domain" description="ABC transmembrane type-2" evidence="6">
    <location>
        <begin position="136"/>
        <end position="365"/>
    </location>
</feature>
<feature type="transmembrane region" description="Helical" evidence="5">
    <location>
        <begin position="344"/>
        <end position="362"/>
    </location>
</feature>
<gene>
    <name evidence="7" type="ORF">E3J38_02635</name>
</gene>
<keyword evidence="4 5" id="KW-0472">Membrane</keyword>
<reference evidence="7 8" key="1">
    <citation type="submission" date="2019-03" db="EMBL/GenBank/DDBJ databases">
        <title>Metabolic potential of uncultured bacteria and archaea associated with petroleum seepage in deep-sea sediments.</title>
        <authorList>
            <person name="Dong X."/>
            <person name="Hubert C."/>
        </authorList>
    </citation>
    <scope>NUCLEOTIDE SEQUENCE [LARGE SCALE GENOMIC DNA]</scope>
    <source>
        <strain evidence="7">E29_bin36</strain>
    </source>
</reference>
<dbReference type="AlphaFoldDB" id="A0A523XSG6"/>
<dbReference type="InterPro" id="IPR013525">
    <property type="entry name" value="ABC2_TM"/>
</dbReference>
<keyword evidence="3 5" id="KW-1133">Transmembrane helix</keyword>